<accession>A0A8H5ZD66</accession>
<dbReference type="AlphaFoldDB" id="A0A8H5ZD66"/>
<keyword evidence="1" id="KW-0472">Membrane</keyword>
<evidence type="ECO:0000313" key="3">
    <source>
        <dbReference type="Proteomes" id="UP000624244"/>
    </source>
</evidence>
<reference evidence="2" key="1">
    <citation type="submission" date="2019-11" db="EMBL/GenBank/DDBJ databases">
        <title>Bipolaris sorokiniana Genome sequencing.</title>
        <authorList>
            <person name="Wang H."/>
        </authorList>
    </citation>
    <scope>NUCLEOTIDE SEQUENCE</scope>
</reference>
<name>A0A8H5ZD66_COCSA</name>
<keyword evidence="1" id="KW-0812">Transmembrane</keyword>
<gene>
    <name evidence="2" type="ORF">GGP41_003435</name>
</gene>
<comment type="caution">
    <text evidence="2">The sequence shown here is derived from an EMBL/GenBank/DDBJ whole genome shotgun (WGS) entry which is preliminary data.</text>
</comment>
<keyword evidence="1" id="KW-1133">Transmembrane helix</keyword>
<evidence type="ECO:0000256" key="1">
    <source>
        <dbReference type="SAM" id="Phobius"/>
    </source>
</evidence>
<organism evidence="2 3">
    <name type="scientific">Cochliobolus sativus</name>
    <name type="common">Common root rot and spot blotch fungus</name>
    <name type="synonym">Bipolaris sorokiniana</name>
    <dbReference type="NCBI Taxonomy" id="45130"/>
    <lineage>
        <taxon>Eukaryota</taxon>
        <taxon>Fungi</taxon>
        <taxon>Dikarya</taxon>
        <taxon>Ascomycota</taxon>
        <taxon>Pezizomycotina</taxon>
        <taxon>Dothideomycetes</taxon>
        <taxon>Pleosporomycetidae</taxon>
        <taxon>Pleosporales</taxon>
        <taxon>Pleosporineae</taxon>
        <taxon>Pleosporaceae</taxon>
        <taxon>Bipolaris</taxon>
    </lineage>
</organism>
<sequence>MWINLQARVNPIATIDTMFVATYDILAFLNPSLLLKAKNFILNGIYNLVPMLTVRVVMHHLLFKNMTMMHVPTLNFNDSSLYTFSGLGDGSSPLLTRLTFATASNMQIRPLQAIATNTTYRHEFLGLSLKC</sequence>
<feature type="transmembrane region" description="Helical" evidence="1">
    <location>
        <begin position="12"/>
        <end position="34"/>
    </location>
</feature>
<dbReference type="EMBL" id="WNKQ01000014">
    <property type="protein sequence ID" value="KAF5847146.1"/>
    <property type="molecule type" value="Genomic_DNA"/>
</dbReference>
<protein>
    <submittedName>
        <fullName evidence="2">Uncharacterized protein</fullName>
    </submittedName>
</protein>
<proteinExistence type="predicted"/>
<evidence type="ECO:0000313" key="2">
    <source>
        <dbReference type="EMBL" id="KAF5847146.1"/>
    </source>
</evidence>
<dbReference type="Proteomes" id="UP000624244">
    <property type="component" value="Unassembled WGS sequence"/>
</dbReference>
<feature type="transmembrane region" description="Helical" evidence="1">
    <location>
        <begin position="40"/>
        <end position="58"/>
    </location>
</feature>